<feature type="domain" description="Carboxymuconolactone decarboxylase-like" evidence="1">
    <location>
        <begin position="41"/>
        <end position="110"/>
    </location>
</feature>
<dbReference type="EMBL" id="SJPI01000002">
    <property type="protein sequence ID" value="TWT50876.1"/>
    <property type="molecule type" value="Genomic_DNA"/>
</dbReference>
<keyword evidence="3" id="KW-1185">Reference proteome</keyword>
<comment type="caution">
    <text evidence="2">The sequence shown here is derived from an EMBL/GenBank/DDBJ whole genome shotgun (WGS) entry which is preliminary data.</text>
</comment>
<dbReference type="InterPro" id="IPR003779">
    <property type="entry name" value="CMD-like"/>
</dbReference>
<organism evidence="2 3">
    <name type="scientific">Rubripirellula amarantea</name>
    <dbReference type="NCBI Taxonomy" id="2527999"/>
    <lineage>
        <taxon>Bacteria</taxon>
        <taxon>Pseudomonadati</taxon>
        <taxon>Planctomycetota</taxon>
        <taxon>Planctomycetia</taxon>
        <taxon>Pirellulales</taxon>
        <taxon>Pirellulaceae</taxon>
        <taxon>Rubripirellula</taxon>
    </lineage>
</organism>
<dbReference type="PANTHER" id="PTHR35446:SF3">
    <property type="entry name" value="CMD DOMAIN-CONTAINING PROTEIN"/>
    <property type="match status" value="1"/>
</dbReference>
<dbReference type="SUPFAM" id="SSF69118">
    <property type="entry name" value="AhpD-like"/>
    <property type="match status" value="1"/>
</dbReference>
<evidence type="ECO:0000259" key="1">
    <source>
        <dbReference type="Pfam" id="PF02627"/>
    </source>
</evidence>
<dbReference type="InterPro" id="IPR029032">
    <property type="entry name" value="AhpD-like"/>
</dbReference>
<dbReference type="NCBIfam" id="TIGR00778">
    <property type="entry name" value="ahpD_dom"/>
    <property type="match status" value="1"/>
</dbReference>
<evidence type="ECO:0000313" key="3">
    <source>
        <dbReference type="Proteomes" id="UP000316598"/>
    </source>
</evidence>
<name>A0A5C5WJC2_9BACT</name>
<dbReference type="OrthoDB" id="9801997at2"/>
<dbReference type="Proteomes" id="UP000316598">
    <property type="component" value="Unassembled WGS sequence"/>
</dbReference>
<sequence>MSRLETIDPAQATGRSKELLDSVKAKLGMTPNLMRVMANSPAVLDAYLKFSGALSDGELPATTREQIALAIAQANSCDYCLSAHAAVGKMVGLTADQVRDARRGTATQAKENAILGFATAVIEKRGFVSDADIVSAREAGASDAEIAEVVANAALSVFTNYLNHVAQTSIDFPQVEKLDPQSSQDNCGCHTDACSVA</sequence>
<accession>A0A5C5WJC2</accession>
<dbReference type="RefSeq" id="WP_146516028.1">
    <property type="nucleotide sequence ID" value="NZ_SJPI01000002.1"/>
</dbReference>
<dbReference type="InterPro" id="IPR004675">
    <property type="entry name" value="AhpD_core"/>
</dbReference>
<dbReference type="Pfam" id="PF02627">
    <property type="entry name" value="CMD"/>
    <property type="match status" value="1"/>
</dbReference>
<dbReference type="GO" id="GO:0051920">
    <property type="term" value="F:peroxiredoxin activity"/>
    <property type="evidence" value="ECO:0007669"/>
    <property type="project" value="InterPro"/>
</dbReference>
<dbReference type="InterPro" id="IPR010195">
    <property type="entry name" value="Uncharacterised_peroxidase-rel"/>
</dbReference>
<dbReference type="PANTHER" id="PTHR35446">
    <property type="entry name" value="SI:CH211-175M2.5"/>
    <property type="match status" value="1"/>
</dbReference>
<dbReference type="AlphaFoldDB" id="A0A5C5WJC2"/>
<evidence type="ECO:0000313" key="2">
    <source>
        <dbReference type="EMBL" id="TWT50876.1"/>
    </source>
</evidence>
<gene>
    <name evidence="2" type="ORF">Pla22_36190</name>
</gene>
<dbReference type="NCBIfam" id="TIGR01926">
    <property type="entry name" value="peroxid_rel"/>
    <property type="match status" value="1"/>
</dbReference>
<reference evidence="2 3" key="1">
    <citation type="submission" date="2019-02" db="EMBL/GenBank/DDBJ databases">
        <title>Deep-cultivation of Planctomycetes and their phenomic and genomic characterization uncovers novel biology.</title>
        <authorList>
            <person name="Wiegand S."/>
            <person name="Jogler M."/>
            <person name="Boedeker C."/>
            <person name="Pinto D."/>
            <person name="Vollmers J."/>
            <person name="Rivas-Marin E."/>
            <person name="Kohn T."/>
            <person name="Peeters S.H."/>
            <person name="Heuer A."/>
            <person name="Rast P."/>
            <person name="Oberbeckmann S."/>
            <person name="Bunk B."/>
            <person name="Jeske O."/>
            <person name="Meyerdierks A."/>
            <person name="Storesund J.E."/>
            <person name="Kallscheuer N."/>
            <person name="Luecker S."/>
            <person name="Lage O.M."/>
            <person name="Pohl T."/>
            <person name="Merkel B.J."/>
            <person name="Hornburger P."/>
            <person name="Mueller R.-W."/>
            <person name="Bruemmer F."/>
            <person name="Labrenz M."/>
            <person name="Spormann A.M."/>
            <person name="Op Den Camp H."/>
            <person name="Overmann J."/>
            <person name="Amann R."/>
            <person name="Jetten M.S.M."/>
            <person name="Mascher T."/>
            <person name="Medema M.H."/>
            <person name="Devos D.P."/>
            <person name="Kaster A.-K."/>
            <person name="Ovreas L."/>
            <person name="Rohde M."/>
            <person name="Galperin M.Y."/>
            <person name="Jogler C."/>
        </authorList>
    </citation>
    <scope>NUCLEOTIDE SEQUENCE [LARGE SCALE GENOMIC DNA]</scope>
    <source>
        <strain evidence="2 3">Pla22</strain>
    </source>
</reference>
<protein>
    <submittedName>
        <fullName evidence="2">Carboxymuconolactone decarboxylase family protein</fullName>
    </submittedName>
</protein>
<dbReference type="Gene3D" id="1.20.1290.10">
    <property type="entry name" value="AhpD-like"/>
    <property type="match status" value="1"/>
</dbReference>
<proteinExistence type="predicted"/>